<protein>
    <submittedName>
        <fullName evidence="1">[Pyruvate dehydrogenase (Acetyl-transferring)] kinase 2, mitochondrial</fullName>
    </submittedName>
</protein>
<sequence>MPNRNLHQQFYQNRVLDRYSVQEPKKVSLRQLVLFGRQLTEDKLLSSANYVRTELPVRLSHRIRDFQSLPYIAGTNPHIRFVYDLYWQSFDEIRKFPPIRSLNDNRQFCEMLSRNLSLHAQVIPRLGLGLSECLALVASAEIDQFMNQMLVSRISRRTLAEQHIAISEQFDQDIFNTFDQYGLDHAPKGFSTQRTGIVDPACDIAQLLHNCAIKVQAHFEEAYDLPPDTTPQVIIEGHRDALFMCIPDNIEYIFYELLKNSNRAVIESYKDRPAALAELPPIVITICSSVGSDIKIRISDQGGGIPYEVLPHIWSFSSAEKFHRLENLSHVQRLEARIKDSQSLSPFLSFGFGLPMSRVYARYWGGDISIQSLPGYGVDAYITLPRLGTMVENLSVAPATVAQAQSTGDGGAPSPAAS</sequence>
<keyword evidence="1" id="KW-0808">Transferase</keyword>
<reference evidence="1" key="1">
    <citation type="submission" date="2022-06" db="EMBL/GenBank/DDBJ databases">
        <title>Phylogenomic reconstructions and comparative analyses of Kickxellomycotina fungi.</title>
        <authorList>
            <person name="Reynolds N.K."/>
            <person name="Stajich J.E."/>
            <person name="Barry K."/>
            <person name="Grigoriev I.V."/>
            <person name="Crous P."/>
            <person name="Smith M.E."/>
        </authorList>
    </citation>
    <scope>NUCLEOTIDE SEQUENCE</scope>
    <source>
        <strain evidence="1">RSA 2271</strain>
    </source>
</reference>
<dbReference type="Proteomes" id="UP001145114">
    <property type="component" value="Unassembled WGS sequence"/>
</dbReference>
<keyword evidence="2" id="KW-1185">Reference proteome</keyword>
<accession>A0ACC1I1Y9</accession>
<comment type="caution">
    <text evidence="1">The sequence shown here is derived from an EMBL/GenBank/DDBJ whole genome shotgun (WGS) entry which is preliminary data.</text>
</comment>
<evidence type="ECO:0000313" key="2">
    <source>
        <dbReference type="Proteomes" id="UP001145114"/>
    </source>
</evidence>
<name>A0ACC1I1Y9_9FUNG</name>
<gene>
    <name evidence="1" type="primary">PKP2</name>
    <name evidence="1" type="ORF">EV182_000546</name>
</gene>
<proteinExistence type="predicted"/>
<organism evidence="1 2">
    <name type="scientific">Spiromyces aspiralis</name>
    <dbReference type="NCBI Taxonomy" id="68401"/>
    <lineage>
        <taxon>Eukaryota</taxon>
        <taxon>Fungi</taxon>
        <taxon>Fungi incertae sedis</taxon>
        <taxon>Zoopagomycota</taxon>
        <taxon>Kickxellomycotina</taxon>
        <taxon>Kickxellomycetes</taxon>
        <taxon>Kickxellales</taxon>
        <taxon>Kickxellaceae</taxon>
        <taxon>Spiromyces</taxon>
    </lineage>
</organism>
<dbReference type="EMBL" id="JAMZIH010000028">
    <property type="protein sequence ID" value="KAJ1680169.1"/>
    <property type="molecule type" value="Genomic_DNA"/>
</dbReference>
<evidence type="ECO:0000313" key="1">
    <source>
        <dbReference type="EMBL" id="KAJ1680169.1"/>
    </source>
</evidence>
<keyword evidence="1" id="KW-0418">Kinase</keyword>